<dbReference type="AlphaFoldDB" id="A0A926S8Q3"/>
<sequence>MTEHETEIRRLPNGAIDTDFYIRKCHRERSERAHQAVGKLARFSGRCVGALRMAAKALASRSARSVWSGTARQLPQA</sequence>
<dbReference type="Proteomes" id="UP000598467">
    <property type="component" value="Unassembled WGS sequence"/>
</dbReference>
<proteinExistence type="predicted"/>
<evidence type="ECO:0000313" key="1">
    <source>
        <dbReference type="EMBL" id="MBD1545319.1"/>
    </source>
</evidence>
<gene>
    <name evidence="1" type="ORF">HK439_03525</name>
</gene>
<name>A0A926S8Q3_9HYPH</name>
<organism evidence="1 2">
    <name type="scientific">Roseibium aggregatum</name>
    <dbReference type="NCBI Taxonomy" id="187304"/>
    <lineage>
        <taxon>Bacteria</taxon>
        <taxon>Pseudomonadati</taxon>
        <taxon>Pseudomonadota</taxon>
        <taxon>Alphaproteobacteria</taxon>
        <taxon>Hyphomicrobiales</taxon>
        <taxon>Stappiaceae</taxon>
        <taxon>Roseibium</taxon>
    </lineage>
</organism>
<reference evidence="1" key="1">
    <citation type="submission" date="2020-05" db="EMBL/GenBank/DDBJ databases">
        <title>Identification of trans-AT polyketide cluster in two marine bacteria, producers of a novel glutaramide-containing polyketide sesbanimide D and analogs.</title>
        <authorList>
            <person name="Kacar D."/>
            <person name="Rodriguez P."/>
            <person name="Canedo L."/>
            <person name="Gonzalez E."/>
            <person name="Galan B."/>
            <person name="De La Calle F."/>
            <person name="Garcia J.L."/>
        </authorList>
    </citation>
    <scope>NUCLEOTIDE SEQUENCE</scope>
    <source>
        <strain evidence="1">PHM038</strain>
    </source>
</reference>
<comment type="caution">
    <text evidence="1">The sequence shown here is derived from an EMBL/GenBank/DDBJ whole genome shotgun (WGS) entry which is preliminary data.</text>
</comment>
<dbReference type="RefSeq" id="WP_190289981.1">
    <property type="nucleotide sequence ID" value="NZ_JABFCZ010000003.1"/>
</dbReference>
<evidence type="ECO:0000313" key="2">
    <source>
        <dbReference type="Proteomes" id="UP000598467"/>
    </source>
</evidence>
<protein>
    <recommendedName>
        <fullName evidence="3">Transposase</fullName>
    </recommendedName>
</protein>
<dbReference type="EMBL" id="JABFCZ010000003">
    <property type="protein sequence ID" value="MBD1545319.1"/>
    <property type="molecule type" value="Genomic_DNA"/>
</dbReference>
<evidence type="ECO:0008006" key="3">
    <source>
        <dbReference type="Google" id="ProtNLM"/>
    </source>
</evidence>
<accession>A0A926S8Q3</accession>